<dbReference type="FunFam" id="3.40.50.10130:FF:000001">
    <property type="entry name" value="DNA excision repair protein ERCC-1"/>
    <property type="match status" value="1"/>
</dbReference>
<dbReference type="GO" id="GO:0006312">
    <property type="term" value="P:mitotic recombination"/>
    <property type="evidence" value="ECO:0007669"/>
    <property type="project" value="TreeGrafter"/>
</dbReference>
<dbReference type="Pfam" id="PF14520">
    <property type="entry name" value="HHH_5"/>
    <property type="match status" value="1"/>
</dbReference>
<dbReference type="SUPFAM" id="SSF52980">
    <property type="entry name" value="Restriction endonuclease-like"/>
    <property type="match status" value="1"/>
</dbReference>
<dbReference type="GO" id="GO:0003684">
    <property type="term" value="F:damaged DNA binding"/>
    <property type="evidence" value="ECO:0007669"/>
    <property type="project" value="InterPro"/>
</dbReference>
<dbReference type="GO" id="GO:0070914">
    <property type="term" value="P:UV-damage excision repair"/>
    <property type="evidence" value="ECO:0007669"/>
    <property type="project" value="TreeGrafter"/>
</dbReference>
<dbReference type="SUPFAM" id="SSF47781">
    <property type="entry name" value="RuvA domain 2-like"/>
    <property type="match status" value="1"/>
</dbReference>
<evidence type="ECO:0000256" key="7">
    <source>
        <dbReference type="SAM" id="MobiDB-lite"/>
    </source>
</evidence>
<dbReference type="NCBIfam" id="TIGR00597">
    <property type="entry name" value="rad10"/>
    <property type="match status" value="1"/>
</dbReference>
<evidence type="ECO:0000313" key="9">
    <source>
        <dbReference type="EMBL" id="TEB38239.1"/>
    </source>
</evidence>
<gene>
    <name evidence="9" type="ORF">FA13DRAFT_1681615</name>
</gene>
<sequence length="349" mass="38443">MASTPTTSSAPAPPVVFPTFRNNVIINPVQRGNPLIECIRNVGKEFGDIPADYQVGRTTGLLFLSLKYHRLHPEYIHQRIEKLGRSYNLRILLILCDVTEHKDTIRELTKTCLVNTITIIVAWSNDEAGHYISCFKQFEHKSPDLIKERTEKDYHSVLRTALTSISKVNKTDVETLRSSFGSFAKISQASTDQLQNLPGFGQVKVKNVKSAFEKPFRNNATATLTSSQARASSMSQPPSSTVPSPRTSNASASGSSTGKATASTPVPSTGSTRTGTAGEDSAFEPPRPGRPPRPPSPEWDIEKDLDDEDEDVDVDTPPRPPSPPRPEDLHRPEEDNLPEGQFDIDLDLN</sequence>
<keyword evidence="10" id="KW-1185">Reference proteome</keyword>
<dbReference type="EMBL" id="QPFP01000003">
    <property type="protein sequence ID" value="TEB38239.1"/>
    <property type="molecule type" value="Genomic_DNA"/>
</dbReference>
<dbReference type="Proteomes" id="UP000298030">
    <property type="component" value="Unassembled WGS sequence"/>
</dbReference>
<evidence type="ECO:0000256" key="2">
    <source>
        <dbReference type="ARBA" id="ARBA00008283"/>
    </source>
</evidence>
<keyword evidence="6" id="KW-0539">Nucleus</keyword>
<comment type="caution">
    <text evidence="9">The sequence shown here is derived from an EMBL/GenBank/DDBJ whole genome shotgun (WGS) entry which is preliminary data.</text>
</comment>
<dbReference type="InterPro" id="IPR010994">
    <property type="entry name" value="RuvA_2-like"/>
</dbReference>
<dbReference type="InterPro" id="IPR011335">
    <property type="entry name" value="Restrct_endonuc-II-like"/>
</dbReference>
<evidence type="ECO:0000256" key="5">
    <source>
        <dbReference type="ARBA" id="ARBA00023204"/>
    </source>
</evidence>
<protein>
    <submittedName>
        <fullName evidence="9">DNA repair protein rad10</fullName>
    </submittedName>
</protein>
<keyword evidence="5" id="KW-0234">DNA repair</keyword>
<evidence type="ECO:0000256" key="6">
    <source>
        <dbReference type="ARBA" id="ARBA00023242"/>
    </source>
</evidence>
<keyword evidence="3" id="KW-0227">DNA damage</keyword>
<dbReference type="GO" id="GO:0070522">
    <property type="term" value="C:ERCC4-ERCC1 complex"/>
    <property type="evidence" value="ECO:0007669"/>
    <property type="project" value="TreeGrafter"/>
</dbReference>
<proteinExistence type="inferred from homology"/>
<dbReference type="GO" id="GO:0006302">
    <property type="term" value="P:double-strand break repair"/>
    <property type="evidence" value="ECO:0007669"/>
    <property type="project" value="UniProtKB-ARBA"/>
</dbReference>
<dbReference type="STRING" id="71717.A0A4Y7TXF0"/>
<organism evidence="9 10">
    <name type="scientific">Coprinellus micaceus</name>
    <name type="common">Glistening ink-cap mushroom</name>
    <name type="synonym">Coprinus micaceus</name>
    <dbReference type="NCBI Taxonomy" id="71717"/>
    <lineage>
        <taxon>Eukaryota</taxon>
        <taxon>Fungi</taxon>
        <taxon>Dikarya</taxon>
        <taxon>Basidiomycota</taxon>
        <taxon>Agaricomycotina</taxon>
        <taxon>Agaricomycetes</taxon>
        <taxon>Agaricomycetidae</taxon>
        <taxon>Agaricales</taxon>
        <taxon>Agaricineae</taxon>
        <taxon>Psathyrellaceae</taxon>
        <taxon>Coprinellus</taxon>
    </lineage>
</organism>
<comment type="similarity">
    <text evidence="2">Belongs to the ERCC1/RAD10/SWI10 family.</text>
</comment>
<feature type="compositionally biased region" description="Acidic residues" evidence="7">
    <location>
        <begin position="299"/>
        <end position="314"/>
    </location>
</feature>
<dbReference type="InterPro" id="IPR047260">
    <property type="entry name" value="ERCC1-like_central_dom"/>
</dbReference>
<comment type="subcellular location">
    <subcellularLocation>
        <location evidence="1">Nucleus</location>
    </subcellularLocation>
</comment>
<dbReference type="AlphaFoldDB" id="A0A4Y7TXF0"/>
<evidence type="ECO:0000259" key="8">
    <source>
        <dbReference type="Pfam" id="PF03834"/>
    </source>
</evidence>
<dbReference type="Pfam" id="PF03834">
    <property type="entry name" value="Rad10"/>
    <property type="match status" value="1"/>
</dbReference>
<feature type="compositionally biased region" description="Polar residues" evidence="7">
    <location>
        <begin position="265"/>
        <end position="275"/>
    </location>
</feature>
<dbReference type="GO" id="GO:0000110">
    <property type="term" value="C:nucleotide-excision repair factor 1 complex"/>
    <property type="evidence" value="ECO:0007669"/>
    <property type="project" value="TreeGrafter"/>
</dbReference>
<feature type="compositionally biased region" description="Basic and acidic residues" evidence="7">
    <location>
        <begin position="325"/>
        <end position="334"/>
    </location>
</feature>
<evidence type="ECO:0000313" key="10">
    <source>
        <dbReference type="Proteomes" id="UP000298030"/>
    </source>
</evidence>
<feature type="region of interest" description="Disordered" evidence="7">
    <location>
        <begin position="224"/>
        <end position="349"/>
    </location>
</feature>
<evidence type="ECO:0000256" key="4">
    <source>
        <dbReference type="ARBA" id="ARBA00023125"/>
    </source>
</evidence>
<evidence type="ECO:0000256" key="1">
    <source>
        <dbReference type="ARBA" id="ARBA00004123"/>
    </source>
</evidence>
<dbReference type="InterPro" id="IPR004579">
    <property type="entry name" value="ERCC1/RAD10/SWI10"/>
</dbReference>
<dbReference type="CDD" id="cd22325">
    <property type="entry name" value="ERCC1_C-like"/>
    <property type="match status" value="1"/>
</dbReference>
<dbReference type="PANTHER" id="PTHR12749:SF0">
    <property type="entry name" value="DNA EXCISION REPAIR PROTEIN ERCC-1"/>
    <property type="match status" value="1"/>
</dbReference>
<dbReference type="PANTHER" id="PTHR12749">
    <property type="entry name" value="EXCISION REPAIR CROSS-COMPLEMENTING 1 ERCC1"/>
    <property type="match status" value="1"/>
</dbReference>
<keyword evidence="4" id="KW-0238">DNA-binding</keyword>
<accession>A0A4Y7TXF0</accession>
<feature type="compositionally biased region" description="Low complexity" evidence="7">
    <location>
        <begin position="226"/>
        <end position="264"/>
    </location>
</feature>
<feature type="domain" description="ERCC1-like central" evidence="8">
    <location>
        <begin position="24"/>
        <end position="136"/>
    </location>
</feature>
<dbReference type="Gene3D" id="1.10.150.20">
    <property type="entry name" value="5' to 3' exonuclease, C-terminal subdomain"/>
    <property type="match status" value="1"/>
</dbReference>
<dbReference type="GO" id="GO:0003697">
    <property type="term" value="F:single-stranded DNA binding"/>
    <property type="evidence" value="ECO:0007669"/>
    <property type="project" value="TreeGrafter"/>
</dbReference>
<evidence type="ECO:0000256" key="3">
    <source>
        <dbReference type="ARBA" id="ARBA00022763"/>
    </source>
</evidence>
<name>A0A4Y7TXF0_COPMI</name>
<reference evidence="9 10" key="1">
    <citation type="journal article" date="2019" name="Nat. Ecol. Evol.">
        <title>Megaphylogeny resolves global patterns of mushroom evolution.</title>
        <authorList>
            <person name="Varga T."/>
            <person name="Krizsan K."/>
            <person name="Foldi C."/>
            <person name="Dima B."/>
            <person name="Sanchez-Garcia M."/>
            <person name="Sanchez-Ramirez S."/>
            <person name="Szollosi G.J."/>
            <person name="Szarkandi J.G."/>
            <person name="Papp V."/>
            <person name="Albert L."/>
            <person name="Andreopoulos W."/>
            <person name="Angelini C."/>
            <person name="Antonin V."/>
            <person name="Barry K.W."/>
            <person name="Bougher N.L."/>
            <person name="Buchanan P."/>
            <person name="Buyck B."/>
            <person name="Bense V."/>
            <person name="Catcheside P."/>
            <person name="Chovatia M."/>
            <person name="Cooper J."/>
            <person name="Damon W."/>
            <person name="Desjardin D."/>
            <person name="Finy P."/>
            <person name="Geml J."/>
            <person name="Haridas S."/>
            <person name="Hughes K."/>
            <person name="Justo A."/>
            <person name="Karasinski D."/>
            <person name="Kautmanova I."/>
            <person name="Kiss B."/>
            <person name="Kocsube S."/>
            <person name="Kotiranta H."/>
            <person name="LaButti K.M."/>
            <person name="Lechner B.E."/>
            <person name="Liimatainen K."/>
            <person name="Lipzen A."/>
            <person name="Lukacs Z."/>
            <person name="Mihaltcheva S."/>
            <person name="Morgado L.N."/>
            <person name="Niskanen T."/>
            <person name="Noordeloos M.E."/>
            <person name="Ohm R.A."/>
            <person name="Ortiz-Santana B."/>
            <person name="Ovrebo C."/>
            <person name="Racz N."/>
            <person name="Riley R."/>
            <person name="Savchenko A."/>
            <person name="Shiryaev A."/>
            <person name="Soop K."/>
            <person name="Spirin V."/>
            <person name="Szebenyi C."/>
            <person name="Tomsovsky M."/>
            <person name="Tulloss R.E."/>
            <person name="Uehling J."/>
            <person name="Grigoriev I.V."/>
            <person name="Vagvolgyi C."/>
            <person name="Papp T."/>
            <person name="Martin F.M."/>
            <person name="Miettinen O."/>
            <person name="Hibbett D.S."/>
            <person name="Nagy L.G."/>
        </authorList>
    </citation>
    <scope>NUCLEOTIDE SEQUENCE [LARGE SCALE GENOMIC DNA]</scope>
    <source>
        <strain evidence="9 10">FP101781</strain>
    </source>
</reference>
<dbReference type="Gene3D" id="3.40.50.10130">
    <property type="match status" value="1"/>
</dbReference>
<dbReference type="OrthoDB" id="10262814at2759"/>
<feature type="compositionally biased region" description="Pro residues" evidence="7">
    <location>
        <begin position="285"/>
        <end position="297"/>
    </location>
</feature>